<evidence type="ECO:0000313" key="2">
    <source>
        <dbReference type="Proteomes" id="UP000518752"/>
    </source>
</evidence>
<proteinExistence type="predicted"/>
<sequence length="555" mass="62174">MASIEFHAEYVRKYNALPRRPKAPSGRVPNVWHFDLRYIPISPPSHMLFIFQKDSQLIASQTLPVTEKLDETGLAYFPETAEQAALEICLGLMHYFISGSGVGPNAPWSLTTDDLDLARAVQAQFKALGVKEERCQVNYVGNITGLVQYHFNDLYEGMKGMLDYSLVARAALTTPQSIAFSNMSRPDSNAWAFSVPPSFYRDEPEMKEVQKLADYVRDFANNEPTPVNQDASPDFQTRFSRTLEQVKAVVDTNTLDQVRKKADAGDPQQAIDAALRLKYGLQCNQDATLSRDYLIKAALDREALVHVRSMAHSMLVSWYIAGRGDDFRVRYLFAASYHADEAIRLVSENSPLCSASPAVLGFGSGAFANMTVDLKVPELLVHFKWIVKASEQRTMYMKLQDDAFKKKMMKKPNRYRCANLGCGIESDTGKMLSQCAGQCDRDKKPSYCSKTRPYIKPTRNITCLFHFTEKEDWKIHKPFCRPGAPCSVIDTTINPGGAANAQGSIRLPVHHANGSTTVISTSTLDPELLKQMRDVALQHEDGSFGKRTRIEILEI</sequence>
<accession>A0A8H5HIK0</accession>
<evidence type="ECO:0008006" key="3">
    <source>
        <dbReference type="Google" id="ProtNLM"/>
    </source>
</evidence>
<evidence type="ECO:0000313" key="1">
    <source>
        <dbReference type="EMBL" id="KAF5384012.1"/>
    </source>
</evidence>
<protein>
    <recommendedName>
        <fullName evidence="3">MYND-type domain-containing protein</fullName>
    </recommendedName>
</protein>
<comment type="caution">
    <text evidence="1">The sequence shown here is derived from an EMBL/GenBank/DDBJ whole genome shotgun (WGS) entry which is preliminary data.</text>
</comment>
<gene>
    <name evidence="1" type="ORF">D9757_006923</name>
</gene>
<keyword evidence="2" id="KW-1185">Reference proteome</keyword>
<name>A0A8H5HIK0_9AGAR</name>
<dbReference type="OrthoDB" id="432970at2759"/>
<dbReference type="EMBL" id="JAACJN010000045">
    <property type="protein sequence ID" value="KAF5384012.1"/>
    <property type="molecule type" value="Genomic_DNA"/>
</dbReference>
<dbReference type="Proteomes" id="UP000518752">
    <property type="component" value="Unassembled WGS sequence"/>
</dbReference>
<reference evidence="1 2" key="1">
    <citation type="journal article" date="2020" name="ISME J.">
        <title>Uncovering the hidden diversity of litter-decomposition mechanisms in mushroom-forming fungi.</title>
        <authorList>
            <person name="Floudas D."/>
            <person name="Bentzer J."/>
            <person name="Ahren D."/>
            <person name="Johansson T."/>
            <person name="Persson P."/>
            <person name="Tunlid A."/>
        </authorList>
    </citation>
    <scope>NUCLEOTIDE SEQUENCE [LARGE SCALE GENOMIC DNA]</scope>
    <source>
        <strain evidence="1 2">CBS 406.79</strain>
    </source>
</reference>
<dbReference type="AlphaFoldDB" id="A0A8H5HIK0"/>
<organism evidence="1 2">
    <name type="scientific">Collybiopsis confluens</name>
    <dbReference type="NCBI Taxonomy" id="2823264"/>
    <lineage>
        <taxon>Eukaryota</taxon>
        <taxon>Fungi</taxon>
        <taxon>Dikarya</taxon>
        <taxon>Basidiomycota</taxon>
        <taxon>Agaricomycotina</taxon>
        <taxon>Agaricomycetes</taxon>
        <taxon>Agaricomycetidae</taxon>
        <taxon>Agaricales</taxon>
        <taxon>Marasmiineae</taxon>
        <taxon>Omphalotaceae</taxon>
        <taxon>Collybiopsis</taxon>
    </lineage>
</organism>